<organism evidence="3 4">
    <name type="scientific">Kitasatospora gansuensis</name>
    <dbReference type="NCBI Taxonomy" id="258050"/>
    <lineage>
        <taxon>Bacteria</taxon>
        <taxon>Bacillati</taxon>
        <taxon>Actinomycetota</taxon>
        <taxon>Actinomycetes</taxon>
        <taxon>Kitasatosporales</taxon>
        <taxon>Streptomycetaceae</taxon>
        <taxon>Kitasatospora</taxon>
    </lineage>
</organism>
<keyword evidence="2" id="KW-0812">Transmembrane</keyword>
<dbReference type="EMBL" id="JACHJR010000001">
    <property type="protein sequence ID" value="MBB4951766.1"/>
    <property type="molecule type" value="Genomic_DNA"/>
</dbReference>
<feature type="compositionally biased region" description="Low complexity" evidence="1">
    <location>
        <begin position="1"/>
        <end position="15"/>
    </location>
</feature>
<evidence type="ECO:0000313" key="4">
    <source>
        <dbReference type="Proteomes" id="UP000573327"/>
    </source>
</evidence>
<evidence type="ECO:0000313" key="3">
    <source>
        <dbReference type="EMBL" id="MBB4951766.1"/>
    </source>
</evidence>
<keyword evidence="2" id="KW-1133">Transmembrane helix</keyword>
<feature type="transmembrane region" description="Helical" evidence="2">
    <location>
        <begin position="127"/>
        <end position="146"/>
    </location>
</feature>
<feature type="region of interest" description="Disordered" evidence="1">
    <location>
        <begin position="1"/>
        <end position="25"/>
    </location>
</feature>
<accession>A0A7W7WLS7</accession>
<keyword evidence="2" id="KW-0472">Membrane</keyword>
<evidence type="ECO:0000256" key="2">
    <source>
        <dbReference type="SAM" id="Phobius"/>
    </source>
</evidence>
<gene>
    <name evidence="3" type="ORF">F4556_007301</name>
</gene>
<feature type="transmembrane region" description="Helical" evidence="2">
    <location>
        <begin position="158"/>
        <end position="178"/>
    </location>
</feature>
<keyword evidence="4" id="KW-1185">Reference proteome</keyword>
<dbReference type="AlphaFoldDB" id="A0A7W7WLS7"/>
<sequence>MSVSSLAESSALRLAPTPTTPEAVPGLSSAVETAAAAAVDASKAGKDKEAAVAAGTEAAVAAGTEAAAAAAAAAEAPSSVGPSALTQLVSFVPTETLALYVAVDTALGEAKAPAGGLACQADFSARWWWLLGLFLATVALTIGLSYRKQVEATPAIPFMFPWVEVLAGSVAFLIWALSLPGTPLRTFCGYNPSNWGPVLLLAGTIGIATTLYVFGKTVTWTKVLKQ</sequence>
<proteinExistence type="predicted"/>
<dbReference type="RefSeq" id="WP_184923958.1">
    <property type="nucleotide sequence ID" value="NZ_JACHJR010000001.1"/>
</dbReference>
<protein>
    <submittedName>
        <fullName evidence="3">Uncharacterized protein</fullName>
    </submittedName>
</protein>
<evidence type="ECO:0000256" key="1">
    <source>
        <dbReference type="SAM" id="MobiDB-lite"/>
    </source>
</evidence>
<feature type="transmembrane region" description="Helical" evidence="2">
    <location>
        <begin position="198"/>
        <end position="215"/>
    </location>
</feature>
<reference evidence="3 4" key="1">
    <citation type="submission" date="2020-08" db="EMBL/GenBank/DDBJ databases">
        <title>Sequencing the genomes of 1000 actinobacteria strains.</title>
        <authorList>
            <person name="Klenk H.-P."/>
        </authorList>
    </citation>
    <scope>NUCLEOTIDE SEQUENCE [LARGE SCALE GENOMIC DNA]</scope>
    <source>
        <strain evidence="3 4">DSM 44786</strain>
    </source>
</reference>
<dbReference type="Proteomes" id="UP000573327">
    <property type="component" value="Unassembled WGS sequence"/>
</dbReference>
<comment type="caution">
    <text evidence="3">The sequence shown here is derived from an EMBL/GenBank/DDBJ whole genome shotgun (WGS) entry which is preliminary data.</text>
</comment>
<name>A0A7W7WLS7_9ACTN</name>